<feature type="domain" description="HAMP" evidence="24">
    <location>
        <begin position="218"/>
        <end position="271"/>
    </location>
</feature>
<dbReference type="SMART" id="SM00387">
    <property type="entry name" value="HATPase_c"/>
    <property type="match status" value="1"/>
</dbReference>
<evidence type="ECO:0000256" key="9">
    <source>
        <dbReference type="ARBA" id="ARBA00022777"/>
    </source>
</evidence>
<keyword evidence="13 19" id="KW-0472">Membrane</keyword>
<reference evidence="26 27" key="1">
    <citation type="submission" date="2020-08" db="EMBL/GenBank/DDBJ databases">
        <title>Genomic Encyclopedia of Type Strains, Phase IV (KMG-IV): sequencing the most valuable type-strain genomes for metagenomic binning, comparative biology and taxonomic classification.</title>
        <authorList>
            <person name="Goeker M."/>
        </authorList>
    </citation>
    <scope>NUCLEOTIDE SEQUENCE [LARGE SCALE GENOMIC DNA]</scope>
    <source>
        <strain evidence="26 27">DSM 18233</strain>
    </source>
</reference>
<dbReference type="Pfam" id="PF13185">
    <property type="entry name" value="GAF_2"/>
    <property type="match status" value="1"/>
</dbReference>
<dbReference type="SUPFAM" id="SSF55781">
    <property type="entry name" value="GAF domain-like"/>
    <property type="match status" value="1"/>
</dbReference>
<dbReference type="PROSITE" id="PS50112">
    <property type="entry name" value="PAS"/>
    <property type="match status" value="2"/>
</dbReference>
<dbReference type="CDD" id="cd00130">
    <property type="entry name" value="PAS"/>
    <property type="match status" value="2"/>
</dbReference>
<evidence type="ECO:0000256" key="12">
    <source>
        <dbReference type="ARBA" id="ARBA00023012"/>
    </source>
</evidence>
<dbReference type="InterPro" id="IPR024478">
    <property type="entry name" value="HlyB_4HB_MCP"/>
</dbReference>
<dbReference type="FunFam" id="1.10.287.130:FF:000003">
    <property type="entry name" value="Histidine kinase"/>
    <property type="match status" value="1"/>
</dbReference>
<dbReference type="Gene3D" id="3.30.450.40">
    <property type="match status" value="1"/>
</dbReference>
<dbReference type="Gene3D" id="6.10.340.10">
    <property type="match status" value="1"/>
</dbReference>
<dbReference type="SMART" id="SM00065">
    <property type="entry name" value="GAF"/>
    <property type="match status" value="1"/>
</dbReference>
<comment type="caution">
    <text evidence="26">The sequence shown here is derived from an EMBL/GenBank/DDBJ whole genome shotgun (WGS) entry which is preliminary data.</text>
</comment>
<evidence type="ECO:0000256" key="3">
    <source>
        <dbReference type="ARBA" id="ARBA00012438"/>
    </source>
</evidence>
<dbReference type="InterPro" id="IPR011006">
    <property type="entry name" value="CheY-like_superfamily"/>
</dbReference>
<evidence type="ECO:0000256" key="7">
    <source>
        <dbReference type="ARBA" id="ARBA00022692"/>
    </source>
</evidence>
<organism evidence="26 27">
    <name type="scientific">Silvimonas terrae</name>
    <dbReference type="NCBI Taxonomy" id="300266"/>
    <lineage>
        <taxon>Bacteria</taxon>
        <taxon>Pseudomonadati</taxon>
        <taxon>Pseudomonadota</taxon>
        <taxon>Betaproteobacteria</taxon>
        <taxon>Neisseriales</taxon>
        <taxon>Chitinibacteraceae</taxon>
        <taxon>Silvimonas</taxon>
    </lineage>
</organism>
<evidence type="ECO:0000313" key="27">
    <source>
        <dbReference type="Proteomes" id="UP000543030"/>
    </source>
</evidence>
<feature type="modified residue" description="4-aspartylphosphate" evidence="17">
    <location>
        <position position="1182"/>
    </location>
</feature>
<dbReference type="InterPro" id="IPR003660">
    <property type="entry name" value="HAMP_dom"/>
</dbReference>
<dbReference type="PANTHER" id="PTHR45339:SF1">
    <property type="entry name" value="HYBRID SIGNAL TRANSDUCTION HISTIDINE KINASE J"/>
    <property type="match status" value="1"/>
</dbReference>
<dbReference type="InterPro" id="IPR000700">
    <property type="entry name" value="PAS-assoc_C"/>
</dbReference>
<dbReference type="PRINTS" id="PR00344">
    <property type="entry name" value="BCTRLSENSOR"/>
</dbReference>
<dbReference type="Gene3D" id="3.30.450.20">
    <property type="entry name" value="PAS domain"/>
    <property type="match status" value="2"/>
</dbReference>
<dbReference type="Pfam" id="PF12729">
    <property type="entry name" value="4HB_MCP_1"/>
    <property type="match status" value="1"/>
</dbReference>
<dbReference type="InterPro" id="IPR003661">
    <property type="entry name" value="HisK_dim/P_dom"/>
</dbReference>
<evidence type="ECO:0000256" key="15">
    <source>
        <dbReference type="ARBA" id="ARBA00070152"/>
    </source>
</evidence>
<comment type="function">
    <text evidence="14">Member of the two-component regulatory system BvgS/BvgA. Phosphorylates BvgA via a four-step phosphorelay in response to environmental signals.</text>
</comment>
<dbReference type="InterPro" id="IPR035965">
    <property type="entry name" value="PAS-like_dom_sf"/>
</dbReference>
<evidence type="ECO:0000256" key="2">
    <source>
        <dbReference type="ARBA" id="ARBA00004651"/>
    </source>
</evidence>
<dbReference type="GO" id="GO:0006355">
    <property type="term" value="P:regulation of DNA-templated transcription"/>
    <property type="evidence" value="ECO:0007669"/>
    <property type="project" value="InterPro"/>
</dbReference>
<dbReference type="SUPFAM" id="SSF47226">
    <property type="entry name" value="Histidine-containing phosphotransfer domain, HPT domain"/>
    <property type="match status" value="1"/>
</dbReference>
<evidence type="ECO:0000256" key="10">
    <source>
        <dbReference type="ARBA" id="ARBA00022840"/>
    </source>
</evidence>
<keyword evidence="18" id="KW-0175">Coiled coil</keyword>
<dbReference type="PROSITE" id="PS50894">
    <property type="entry name" value="HPT"/>
    <property type="match status" value="1"/>
</dbReference>
<keyword evidence="6" id="KW-0808">Transferase</keyword>
<evidence type="ECO:0000259" key="22">
    <source>
        <dbReference type="PROSITE" id="PS50112"/>
    </source>
</evidence>
<feature type="domain" description="HPt" evidence="25">
    <location>
        <begin position="1288"/>
        <end position="1389"/>
    </location>
</feature>
<feature type="domain" description="Histidine kinase" evidence="20">
    <location>
        <begin position="741"/>
        <end position="962"/>
    </location>
</feature>
<dbReference type="InterPro" id="IPR036097">
    <property type="entry name" value="HisK_dim/P_sf"/>
</dbReference>
<evidence type="ECO:0000256" key="8">
    <source>
        <dbReference type="ARBA" id="ARBA00022741"/>
    </source>
</evidence>
<feature type="modified residue" description="4-aspartylphosphate" evidence="17">
    <location>
        <position position="1035"/>
    </location>
</feature>
<feature type="transmembrane region" description="Helical" evidence="19">
    <location>
        <begin position="199"/>
        <end position="216"/>
    </location>
</feature>
<evidence type="ECO:0000256" key="17">
    <source>
        <dbReference type="PROSITE-ProRule" id="PRU00169"/>
    </source>
</evidence>
<dbReference type="InterPro" id="IPR003018">
    <property type="entry name" value="GAF"/>
</dbReference>
<evidence type="ECO:0000256" key="5">
    <source>
        <dbReference type="ARBA" id="ARBA00022553"/>
    </source>
</evidence>
<dbReference type="Pfam" id="PF01627">
    <property type="entry name" value="Hpt"/>
    <property type="match status" value="1"/>
</dbReference>
<dbReference type="EMBL" id="JACHHN010000010">
    <property type="protein sequence ID" value="MBB5193219.1"/>
    <property type="molecule type" value="Genomic_DNA"/>
</dbReference>
<dbReference type="CDD" id="cd16922">
    <property type="entry name" value="HATPase_EvgS-ArcB-TorS-like"/>
    <property type="match status" value="1"/>
</dbReference>
<dbReference type="InterPro" id="IPR001789">
    <property type="entry name" value="Sig_transdc_resp-reg_receiver"/>
</dbReference>
<dbReference type="NCBIfam" id="TIGR00229">
    <property type="entry name" value="sensory_box"/>
    <property type="match status" value="2"/>
</dbReference>
<dbReference type="Proteomes" id="UP000543030">
    <property type="component" value="Unassembled WGS sequence"/>
</dbReference>
<dbReference type="FunFam" id="3.30.565.10:FF:000010">
    <property type="entry name" value="Sensor histidine kinase RcsC"/>
    <property type="match status" value="1"/>
</dbReference>
<evidence type="ECO:0000259" key="24">
    <source>
        <dbReference type="PROSITE" id="PS50885"/>
    </source>
</evidence>
<dbReference type="CDD" id="cd00082">
    <property type="entry name" value="HisKA"/>
    <property type="match status" value="1"/>
</dbReference>
<dbReference type="Gene3D" id="1.20.120.160">
    <property type="entry name" value="HPT domain"/>
    <property type="match status" value="1"/>
</dbReference>
<evidence type="ECO:0000313" key="26">
    <source>
        <dbReference type="EMBL" id="MBB5193219.1"/>
    </source>
</evidence>
<dbReference type="EC" id="2.7.13.3" evidence="3"/>
<dbReference type="SUPFAM" id="SSF52172">
    <property type="entry name" value="CheY-like"/>
    <property type="match status" value="2"/>
</dbReference>
<sequence>MTSILHWLERLPLRHKLIIGFAGLLILPLILGAQSLRTQQSLIEVFQRLYRQELTGIAQVKETQLELTRVTAAYRKAIHTPYAGERDQAVDQLDIANVRLNRAVELLRPTVYRDENIKRLDQFETLRARMTRVGDQALSLARQGHDAEALALMDSGWFDGMATQADQVLDGIAQVKATGLRDTAISITALAGRNRAQTYALLLGGAALALLLAWLVSRSIRHPISRVREAVDQLTAGDLDQVIPHTDFANETGDLARAIRQLQQESRLLETQRWVKSQETQLQASLQQAPSIEALASTFLEQIGPLLRIGQGTLYRFDEDEQLLHFSGSYAQHAAPAQTIRPGDGLLGQCAQSRQIVTLLDVPAGFWNIQSTLGEVTPLLLTAYPILLGERLMGVLELAWLSAPGQAPQALLEEVLPKLAMTMEITGRNTALQQLFEQTRQQAGALETQAVLLERQALELNAQHASLKATEAWFRTIIEAAPDGMLVIDAQGLITLTNPRLDQLFGYTAGELTGQSVDILVPGGMRQAHGALRDDFIEHGTTRQMGGNDNNHLRGLRKDGSEFFIEVGLARLPLLEGQGVCVCASVRDISERRAMLAALEDREQQVRAVLENSPVAVAIEDDQRQLLYANRELEILFGVPQAELHSPESRARHWPDPAAFERFLEANEEGDVFNFEIPLQRSDGSRVDVLLSSIHLTFANRALMVKWFFDITDRKQAEAAVQHARELAEEATRAKSDFLANMSHEIRTPMNAIIGMSHLALRTQLDKKQRNYIEKVHRSAENLLGIINDILDFSKVEAGKMTIEHVPFRLEDVLESFANMIGLRAEDKGLELLFRTAPDLPTALIGDPLRLGQVLINLGNNAVKFTNHGEIVVGIDLLEDEADAITLHFQVQDSGIGMTPEQCLHVFESFSQADSSITRKYGGTGLGLAISKRLVELMAGTIWVESVAGQGSVFHFHARFGRQHNVLPRRMFKADELLGMRALVVDDNASAREILSGMARTFNLEVDVAESGPVALAHIQAAEQKELPYDLVLMDWRMPGMDGIQTVQLIQQRHTRQPPAVIMVTAFGRDEALDEAARCAVHLQSVLTKPVTPSTLLEAIGEVLGKGGLTETRAAERGDLTGSHMAALAGAHLLLAEDNELNQELARELLESAGIALTVVGDGQQVLDRLDAGEGFDGVLMDCQMPVMDGYTATAQIRQRPGLADLPIIAMTANAMAGDREKALAAGMNDHISKPLNVEGMFATLAKWVHPRPGAAQVQPAAAACEETTDLVLPGIDHHAGLKTCMGKRALYLRLLGKFSQSYRDFAVVFASARQSPDPQAAQRYAHSLRGTAGNIGAQALARLAGELESACEQQRPADEIEIIRTRVADELALVLAGLTSLDTAEPQPADAPAQDAERLLAELRQLLIDSDPGALETVSQLLPLYAGRAHAPLLRQAARAIEDFDFDKALALLDTVQPD</sequence>
<evidence type="ECO:0000256" key="19">
    <source>
        <dbReference type="SAM" id="Phobius"/>
    </source>
</evidence>
<evidence type="ECO:0000256" key="11">
    <source>
        <dbReference type="ARBA" id="ARBA00022989"/>
    </source>
</evidence>
<dbReference type="InterPro" id="IPR005467">
    <property type="entry name" value="His_kinase_dom"/>
</dbReference>
<keyword evidence="7 19" id="KW-0812">Transmembrane</keyword>
<dbReference type="SMART" id="SM00448">
    <property type="entry name" value="REC"/>
    <property type="match status" value="2"/>
</dbReference>
<feature type="domain" description="PAC" evidence="23">
    <location>
        <begin position="549"/>
        <end position="601"/>
    </location>
</feature>
<dbReference type="Pfam" id="PF13188">
    <property type="entry name" value="PAS_8"/>
    <property type="match status" value="1"/>
</dbReference>
<keyword evidence="5 17" id="KW-0597">Phosphoprotein</keyword>
<evidence type="ECO:0000256" key="13">
    <source>
        <dbReference type="ARBA" id="ARBA00023136"/>
    </source>
</evidence>
<dbReference type="InterPro" id="IPR036641">
    <property type="entry name" value="HPT_dom_sf"/>
</dbReference>
<keyword evidence="27" id="KW-1185">Reference proteome</keyword>
<accession>A0A840RHU5</accession>
<evidence type="ECO:0000256" key="18">
    <source>
        <dbReference type="SAM" id="Coils"/>
    </source>
</evidence>
<dbReference type="PROSITE" id="PS50109">
    <property type="entry name" value="HIS_KIN"/>
    <property type="match status" value="1"/>
</dbReference>
<dbReference type="GO" id="GO:0005886">
    <property type="term" value="C:plasma membrane"/>
    <property type="evidence" value="ECO:0007669"/>
    <property type="project" value="UniProtKB-SubCell"/>
</dbReference>
<proteinExistence type="predicted"/>
<dbReference type="InterPro" id="IPR036890">
    <property type="entry name" value="HATPase_C_sf"/>
</dbReference>
<comment type="subcellular location">
    <subcellularLocation>
        <location evidence="2">Cell membrane</location>
        <topology evidence="2">Multi-pass membrane protein</topology>
    </subcellularLocation>
</comment>
<dbReference type="PANTHER" id="PTHR45339">
    <property type="entry name" value="HYBRID SIGNAL TRANSDUCTION HISTIDINE KINASE J"/>
    <property type="match status" value="1"/>
</dbReference>
<dbReference type="PROSITE" id="PS50885">
    <property type="entry name" value="HAMP"/>
    <property type="match status" value="1"/>
</dbReference>
<dbReference type="GO" id="GO:0000155">
    <property type="term" value="F:phosphorelay sensor kinase activity"/>
    <property type="evidence" value="ECO:0007669"/>
    <property type="project" value="InterPro"/>
</dbReference>
<evidence type="ECO:0000256" key="4">
    <source>
        <dbReference type="ARBA" id="ARBA00022475"/>
    </source>
</evidence>
<dbReference type="SUPFAM" id="SSF55785">
    <property type="entry name" value="PYP-like sensor domain (PAS domain)"/>
    <property type="match status" value="2"/>
</dbReference>
<dbReference type="InterPro" id="IPR004358">
    <property type="entry name" value="Sig_transdc_His_kin-like_C"/>
</dbReference>
<dbReference type="CDD" id="cd17546">
    <property type="entry name" value="REC_hyHK_CKI1_RcsC-like"/>
    <property type="match status" value="2"/>
</dbReference>
<dbReference type="Pfam" id="PF00512">
    <property type="entry name" value="HisKA"/>
    <property type="match status" value="1"/>
</dbReference>
<dbReference type="InterPro" id="IPR003594">
    <property type="entry name" value="HATPase_dom"/>
</dbReference>
<feature type="domain" description="PAS" evidence="22">
    <location>
        <begin position="470"/>
        <end position="522"/>
    </location>
</feature>
<dbReference type="InterPro" id="IPR029016">
    <property type="entry name" value="GAF-like_dom_sf"/>
</dbReference>
<keyword evidence="8" id="KW-0547">Nucleotide-binding</keyword>
<dbReference type="SMART" id="SM00091">
    <property type="entry name" value="PAS"/>
    <property type="match status" value="2"/>
</dbReference>
<evidence type="ECO:0000256" key="6">
    <source>
        <dbReference type="ARBA" id="ARBA00022679"/>
    </source>
</evidence>
<gene>
    <name evidence="26" type="ORF">HNQ50_003973</name>
</gene>
<dbReference type="Gene3D" id="3.30.565.10">
    <property type="entry name" value="Histidine kinase-like ATPase, C-terminal domain"/>
    <property type="match status" value="1"/>
</dbReference>
<dbReference type="SMART" id="SM00388">
    <property type="entry name" value="HisKA"/>
    <property type="match status" value="1"/>
</dbReference>
<dbReference type="InterPro" id="IPR013767">
    <property type="entry name" value="PAS_fold"/>
</dbReference>
<dbReference type="Gene3D" id="1.10.287.130">
    <property type="match status" value="1"/>
</dbReference>
<keyword evidence="4" id="KW-1003">Cell membrane</keyword>
<dbReference type="SMART" id="SM00304">
    <property type="entry name" value="HAMP"/>
    <property type="match status" value="1"/>
</dbReference>
<dbReference type="Pfam" id="PF00072">
    <property type="entry name" value="Response_reg"/>
    <property type="match status" value="2"/>
</dbReference>
<evidence type="ECO:0000256" key="16">
    <source>
        <dbReference type="PROSITE-ProRule" id="PRU00110"/>
    </source>
</evidence>
<feature type="modified residue" description="Phosphohistidine" evidence="16">
    <location>
        <position position="1327"/>
    </location>
</feature>
<dbReference type="Pfam" id="PF02518">
    <property type="entry name" value="HATPase_c"/>
    <property type="match status" value="1"/>
</dbReference>
<evidence type="ECO:0000259" key="21">
    <source>
        <dbReference type="PROSITE" id="PS50110"/>
    </source>
</evidence>
<keyword evidence="9" id="KW-0418">Kinase</keyword>
<dbReference type="InterPro" id="IPR000014">
    <property type="entry name" value="PAS"/>
</dbReference>
<dbReference type="CDD" id="cd06225">
    <property type="entry name" value="HAMP"/>
    <property type="match status" value="1"/>
</dbReference>
<comment type="catalytic activity">
    <reaction evidence="1">
        <text>ATP + protein L-histidine = ADP + protein N-phospho-L-histidine.</text>
        <dbReference type="EC" id="2.7.13.3"/>
    </reaction>
</comment>
<feature type="coiled-coil region" evidence="18">
    <location>
        <begin position="436"/>
        <end position="470"/>
    </location>
</feature>
<dbReference type="PROSITE" id="PS50110">
    <property type="entry name" value="RESPONSE_REGULATORY"/>
    <property type="match status" value="2"/>
</dbReference>
<evidence type="ECO:0000256" key="14">
    <source>
        <dbReference type="ARBA" id="ARBA00058004"/>
    </source>
</evidence>
<protein>
    <recommendedName>
        <fullName evidence="15">Virulence sensor protein BvgS</fullName>
        <ecNumber evidence="3">2.7.13.3</ecNumber>
    </recommendedName>
</protein>
<feature type="transmembrane region" description="Helical" evidence="19">
    <location>
        <begin position="17"/>
        <end position="36"/>
    </location>
</feature>
<evidence type="ECO:0000259" key="25">
    <source>
        <dbReference type="PROSITE" id="PS50894"/>
    </source>
</evidence>
<name>A0A840RHU5_9NEIS</name>
<dbReference type="InterPro" id="IPR008207">
    <property type="entry name" value="Sig_transdc_His_kin_Hpt_dom"/>
</dbReference>
<dbReference type="GO" id="GO:0005524">
    <property type="term" value="F:ATP binding"/>
    <property type="evidence" value="ECO:0007669"/>
    <property type="project" value="UniProtKB-KW"/>
</dbReference>
<feature type="domain" description="PAS" evidence="22">
    <location>
        <begin position="602"/>
        <end position="644"/>
    </location>
</feature>
<keyword evidence="11 19" id="KW-1133">Transmembrane helix</keyword>
<dbReference type="Gene3D" id="3.40.50.2300">
    <property type="match status" value="2"/>
</dbReference>
<evidence type="ECO:0000259" key="20">
    <source>
        <dbReference type="PROSITE" id="PS50109"/>
    </source>
</evidence>
<feature type="domain" description="Response regulatory" evidence="21">
    <location>
        <begin position="1132"/>
        <end position="1249"/>
    </location>
</feature>
<evidence type="ECO:0000259" key="23">
    <source>
        <dbReference type="PROSITE" id="PS50113"/>
    </source>
</evidence>
<keyword evidence="12" id="KW-0902">Two-component regulatory system</keyword>
<dbReference type="SUPFAM" id="SSF47384">
    <property type="entry name" value="Homodimeric domain of signal transducing histidine kinase"/>
    <property type="match status" value="1"/>
</dbReference>
<dbReference type="PROSITE" id="PS50113">
    <property type="entry name" value="PAC"/>
    <property type="match status" value="1"/>
</dbReference>
<dbReference type="SUPFAM" id="SSF55874">
    <property type="entry name" value="ATPase domain of HSP90 chaperone/DNA topoisomerase II/histidine kinase"/>
    <property type="match status" value="1"/>
</dbReference>
<feature type="domain" description="Response regulatory" evidence="21">
    <location>
        <begin position="981"/>
        <end position="1104"/>
    </location>
</feature>
<dbReference type="SUPFAM" id="SSF158472">
    <property type="entry name" value="HAMP domain-like"/>
    <property type="match status" value="1"/>
</dbReference>
<dbReference type="RefSeq" id="WP_184102872.1">
    <property type="nucleotide sequence ID" value="NZ_JACHHN010000010.1"/>
</dbReference>
<keyword evidence="10" id="KW-0067">ATP-binding</keyword>
<evidence type="ECO:0000256" key="1">
    <source>
        <dbReference type="ARBA" id="ARBA00000085"/>
    </source>
</evidence>
<dbReference type="Pfam" id="PF00672">
    <property type="entry name" value="HAMP"/>
    <property type="match status" value="1"/>
</dbReference>
<dbReference type="Pfam" id="PF00989">
    <property type="entry name" value="PAS"/>
    <property type="match status" value="1"/>
</dbReference>